<gene>
    <name evidence="2" type="ORF">P170DRAFT_274828</name>
</gene>
<dbReference type="RefSeq" id="XP_024700494.1">
    <property type="nucleotide sequence ID" value="XM_024843161.1"/>
</dbReference>
<proteinExistence type="predicted"/>
<protein>
    <submittedName>
        <fullName evidence="2">Uncharacterized protein</fullName>
    </submittedName>
</protein>
<dbReference type="PANTHER" id="PTHR35895:SF1">
    <property type="entry name" value="LIPID-BINDING SERUM GLYCOPROTEIN C-TERMINAL DOMAIN-CONTAINING PROTEIN"/>
    <property type="match status" value="1"/>
</dbReference>
<name>A0A2I2FX58_9EURO</name>
<dbReference type="InterPro" id="IPR022185">
    <property type="entry name" value="DUF3712"/>
</dbReference>
<keyword evidence="1" id="KW-0472">Membrane</keyword>
<organism evidence="2 3">
    <name type="scientific">Aspergillus steynii IBT 23096</name>
    <dbReference type="NCBI Taxonomy" id="1392250"/>
    <lineage>
        <taxon>Eukaryota</taxon>
        <taxon>Fungi</taxon>
        <taxon>Dikarya</taxon>
        <taxon>Ascomycota</taxon>
        <taxon>Pezizomycotina</taxon>
        <taxon>Eurotiomycetes</taxon>
        <taxon>Eurotiomycetidae</taxon>
        <taxon>Eurotiales</taxon>
        <taxon>Aspergillaceae</taxon>
        <taxon>Aspergillus</taxon>
        <taxon>Aspergillus subgen. Circumdati</taxon>
    </lineage>
</organism>
<dbReference type="Proteomes" id="UP000234275">
    <property type="component" value="Unassembled WGS sequence"/>
</dbReference>
<dbReference type="EMBL" id="MSFO01000008">
    <property type="protein sequence ID" value="PLB45192.1"/>
    <property type="molecule type" value="Genomic_DNA"/>
</dbReference>
<comment type="caution">
    <text evidence="2">The sequence shown here is derived from an EMBL/GenBank/DDBJ whole genome shotgun (WGS) entry which is preliminary data.</text>
</comment>
<dbReference type="AlphaFoldDB" id="A0A2I2FX58"/>
<dbReference type="InterPro" id="IPR046368">
    <property type="entry name" value="Tag1"/>
</dbReference>
<evidence type="ECO:0000313" key="2">
    <source>
        <dbReference type="EMBL" id="PLB45192.1"/>
    </source>
</evidence>
<dbReference type="VEuPathDB" id="FungiDB:P170DRAFT_274828"/>
<dbReference type="Pfam" id="PF12505">
    <property type="entry name" value="DUF3712"/>
    <property type="match status" value="1"/>
</dbReference>
<reference evidence="2 3" key="1">
    <citation type="submission" date="2016-12" db="EMBL/GenBank/DDBJ databases">
        <title>The genomes of Aspergillus section Nigri reveals drivers in fungal speciation.</title>
        <authorList>
            <consortium name="DOE Joint Genome Institute"/>
            <person name="Vesth T.C."/>
            <person name="Nybo J."/>
            <person name="Theobald S."/>
            <person name="Brandl J."/>
            <person name="Frisvad J.C."/>
            <person name="Nielsen K.F."/>
            <person name="Lyhne E.K."/>
            <person name="Kogle M.E."/>
            <person name="Kuo A."/>
            <person name="Riley R."/>
            <person name="Clum A."/>
            <person name="Nolan M."/>
            <person name="Lipzen A."/>
            <person name="Salamov A."/>
            <person name="Henrissat B."/>
            <person name="Wiebenga A."/>
            <person name="De Vries R.P."/>
            <person name="Grigoriev I.V."/>
            <person name="Mortensen U.H."/>
            <person name="Andersen M.R."/>
            <person name="Baker S.E."/>
        </authorList>
    </citation>
    <scope>NUCLEOTIDE SEQUENCE [LARGE SCALE GENOMIC DNA]</scope>
    <source>
        <strain evidence="2 3">IBT 23096</strain>
    </source>
</reference>
<dbReference type="OrthoDB" id="10039566at2759"/>
<keyword evidence="1" id="KW-1133">Transmembrane helix</keyword>
<sequence>MAGGKPDVTEVGAIDTPPVSKPSFKTRVAAHYKRWWWVHVIALIVVVLVVVLPVVYVGYPNIAQSDINDSTLEITSMVISDPAPESFQLNQTQVLGSDSRFHPKIYAFDADVSLSGSAPFAQVRVPEIKANDGTVIPVEQKLDLSDADAFGDFAKAVMLNEDIHLNIYGKPQLKQGSLPTITITYNKTVTMKGLNKLDGFKLLEMHVGKKDSDGNNGHGKVSIPNPSVMTITMGNVTLDLSVEGTHVGQSFLNDLVIRPGKNTLDMKANVNSSAVAGFLATGKYKNNIVPVDITGNSSVYHGQDLPYFAAALAANKLTVDLNVLDALS</sequence>
<dbReference type="PANTHER" id="PTHR35895">
    <property type="entry name" value="CHROMOSOME 16, WHOLE GENOME SHOTGUN SEQUENCE"/>
    <property type="match status" value="1"/>
</dbReference>
<evidence type="ECO:0000256" key="1">
    <source>
        <dbReference type="SAM" id="Phobius"/>
    </source>
</evidence>
<evidence type="ECO:0000313" key="3">
    <source>
        <dbReference type="Proteomes" id="UP000234275"/>
    </source>
</evidence>
<dbReference type="STRING" id="1392250.A0A2I2FX58"/>
<feature type="transmembrane region" description="Helical" evidence="1">
    <location>
        <begin position="35"/>
        <end position="59"/>
    </location>
</feature>
<keyword evidence="3" id="KW-1185">Reference proteome</keyword>
<dbReference type="GO" id="GO:0000329">
    <property type="term" value="C:fungal-type vacuole membrane"/>
    <property type="evidence" value="ECO:0007669"/>
    <property type="project" value="InterPro"/>
</dbReference>
<keyword evidence="1" id="KW-0812">Transmembrane</keyword>
<accession>A0A2I2FX58</accession>
<dbReference type="GeneID" id="36550860"/>